<evidence type="ECO:0000256" key="2">
    <source>
        <dbReference type="ARBA" id="ARBA00023163"/>
    </source>
</evidence>
<keyword evidence="1" id="KW-0805">Transcription regulation</keyword>
<reference evidence="5 6" key="2">
    <citation type="submission" date="2025-05" db="UniProtKB">
        <authorList>
            <consortium name="RefSeq"/>
        </authorList>
    </citation>
    <scope>IDENTIFICATION</scope>
</reference>
<proteinExistence type="predicted"/>
<keyword evidence="2" id="KW-0804">Transcription</keyword>
<organism evidence="4 6">
    <name type="scientific">Solanum pennellii</name>
    <name type="common">Tomato</name>
    <name type="synonym">Lycopersicon pennellii</name>
    <dbReference type="NCBI Taxonomy" id="28526"/>
    <lineage>
        <taxon>Eukaryota</taxon>
        <taxon>Viridiplantae</taxon>
        <taxon>Streptophyta</taxon>
        <taxon>Embryophyta</taxon>
        <taxon>Tracheophyta</taxon>
        <taxon>Spermatophyta</taxon>
        <taxon>Magnoliopsida</taxon>
        <taxon>eudicotyledons</taxon>
        <taxon>Gunneridae</taxon>
        <taxon>Pentapetalae</taxon>
        <taxon>asterids</taxon>
        <taxon>lamiids</taxon>
        <taxon>Solanales</taxon>
        <taxon>Solanaceae</taxon>
        <taxon>Solanoideae</taxon>
        <taxon>Solaneae</taxon>
        <taxon>Solanum</taxon>
        <taxon>Solanum subgen. Lycopersicon</taxon>
    </lineage>
</organism>
<dbReference type="RefSeq" id="XP_027774745.1">
    <property type="nucleotide sequence ID" value="XM_027918944.1"/>
</dbReference>
<dbReference type="GeneID" id="107028589"/>
<dbReference type="PANTHER" id="PTHR45838:SF4">
    <property type="entry name" value="HISTONE-LYSINE N-METHYLTRANSFERASE TRITHORAX"/>
    <property type="match status" value="1"/>
</dbReference>
<feature type="region of interest" description="Disordered" evidence="3">
    <location>
        <begin position="266"/>
        <end position="294"/>
    </location>
</feature>
<evidence type="ECO:0000313" key="6">
    <source>
        <dbReference type="RefSeq" id="XP_027774745.1"/>
    </source>
</evidence>
<keyword evidence="4" id="KW-1185">Reference proteome</keyword>
<dbReference type="Proteomes" id="UP000694930">
    <property type="component" value="Chromosome 8"/>
</dbReference>
<evidence type="ECO:0000313" key="4">
    <source>
        <dbReference type="Proteomes" id="UP000694930"/>
    </source>
</evidence>
<evidence type="ECO:0000313" key="7">
    <source>
        <dbReference type="RefSeq" id="XP_027774746.1"/>
    </source>
</evidence>
<protein>
    <submittedName>
        <fullName evidence="5 6">Uncharacterized protein LOC107028589 isoform X1</fullName>
    </submittedName>
</protein>
<accession>A0ABM1VG77</accession>
<feature type="compositionally biased region" description="Low complexity" evidence="3">
    <location>
        <begin position="281"/>
        <end position="294"/>
    </location>
</feature>
<name>A0ABM1VG77_SOLPN</name>
<dbReference type="PANTHER" id="PTHR45838">
    <property type="entry name" value="HISTONE-LYSINE-N-METHYLTRANSFERASE 2 KMT2 FAMILY MEMBER"/>
    <property type="match status" value="1"/>
</dbReference>
<dbReference type="RefSeq" id="XP_027774746.1">
    <property type="nucleotide sequence ID" value="XM_027918945.1"/>
</dbReference>
<sequence length="453" mass="49471">MHKAVESQAVEESKSNFHMLNLSSRSGKCQPDLVNSAYELHSATSESRTRNSIFPVVQAQVKGPSEGLLYSEDIKNMVYGSHTPSGEPQCKSRTLKCNQIDFHCASGMMTNKEFNVDASCALGRRNSDKVVANNIVNLHSDAELNFGLYSKNYENRRTVKRIVEGISHTNHLALHENNLHSCKPCGIMMDMPDAQNTLNLYGKTSLFSHDGPFDNGNIRSVCKPMSKAAPPSQAVPLGFPSSSSTLINQTLQLSKKECLNGRQVKLSENPRPQTLHHRLKVSSPAPVSSSTTASKGHICRNPFYKTPTSINQLYEPSVVNMLHASKTAAVSAFSGVSDYVGKHIQTIAPITALSRGASLHAQDSGVDCQFSSDFLAVHWPYLRHGGSEGNISPSVEQANYFSEASNSFMSCLFNCAVQPDVFVEKHPFIGEPLDTTQVEQNDASGCINNLFAC</sequence>
<dbReference type="RefSeq" id="XP_015085200.1">
    <property type="nucleotide sequence ID" value="XM_015229714.2"/>
</dbReference>
<evidence type="ECO:0000313" key="5">
    <source>
        <dbReference type="RefSeq" id="XP_015085200.1"/>
    </source>
</evidence>
<evidence type="ECO:0000256" key="1">
    <source>
        <dbReference type="ARBA" id="ARBA00023015"/>
    </source>
</evidence>
<gene>
    <name evidence="5 6 7" type="primary">LOC107028589</name>
</gene>
<evidence type="ECO:0000256" key="3">
    <source>
        <dbReference type="SAM" id="MobiDB-lite"/>
    </source>
</evidence>
<reference evidence="4" key="1">
    <citation type="journal article" date="2014" name="Nat. Genet.">
        <title>The genome of the stress-tolerant wild tomato species Solanum pennellii.</title>
        <authorList>
            <person name="Bolger A."/>
            <person name="Scossa F."/>
            <person name="Bolger M.E."/>
            <person name="Lanz C."/>
            <person name="Maumus F."/>
            <person name="Tohge T."/>
            <person name="Quesneville H."/>
            <person name="Alseekh S."/>
            <person name="Sorensen I."/>
            <person name="Lichtenstein G."/>
            <person name="Fich E.A."/>
            <person name="Conte M."/>
            <person name="Keller H."/>
            <person name="Schneeberger K."/>
            <person name="Schwacke R."/>
            <person name="Ofner I."/>
            <person name="Vrebalov J."/>
            <person name="Xu Y."/>
            <person name="Osorio S."/>
            <person name="Aflitos S.A."/>
            <person name="Schijlen E."/>
            <person name="Jimenez-Gomez J.M."/>
            <person name="Ryngajllo M."/>
            <person name="Kimura S."/>
            <person name="Kumar R."/>
            <person name="Koenig D."/>
            <person name="Headland L.R."/>
            <person name="Maloof J.N."/>
            <person name="Sinha N."/>
            <person name="van Ham R.C."/>
            <person name="Lankhorst R.K."/>
            <person name="Mao L."/>
            <person name="Vogel A."/>
            <person name="Arsova B."/>
            <person name="Panstruga R."/>
            <person name="Fei Z."/>
            <person name="Rose J.K."/>
            <person name="Zamir D."/>
            <person name="Carrari F."/>
            <person name="Giovannoni J.J."/>
            <person name="Weigel D."/>
            <person name="Usadel B."/>
            <person name="Fernie A.R."/>
        </authorList>
    </citation>
    <scope>NUCLEOTIDE SEQUENCE [LARGE SCALE GENOMIC DNA]</scope>
</reference>